<evidence type="ECO:0000256" key="2">
    <source>
        <dbReference type="ARBA" id="ARBA00022737"/>
    </source>
</evidence>
<feature type="repeat" description="ANK" evidence="6">
    <location>
        <begin position="793"/>
        <end position="826"/>
    </location>
</feature>
<dbReference type="EMBL" id="HBUF01682350">
    <property type="protein sequence ID" value="CAG6792567.1"/>
    <property type="molecule type" value="Transcribed_RNA"/>
</dbReference>
<dbReference type="Gene3D" id="3.30.710.10">
    <property type="entry name" value="Potassium Channel Kv1.1, Chain A"/>
    <property type="match status" value="1"/>
</dbReference>
<reference evidence="11" key="1">
    <citation type="submission" date="2021-05" db="EMBL/GenBank/DDBJ databases">
        <authorList>
            <person name="Alioto T."/>
            <person name="Alioto T."/>
            <person name="Gomez Garrido J."/>
        </authorList>
    </citation>
    <scope>NUCLEOTIDE SEQUENCE</scope>
</reference>
<evidence type="ECO:0000256" key="9">
    <source>
        <dbReference type="SAM" id="Phobius"/>
    </source>
</evidence>
<dbReference type="EMBL" id="HBUF01682348">
    <property type="protein sequence ID" value="CAG6792557.1"/>
    <property type="molecule type" value="Transcribed_RNA"/>
</dbReference>
<evidence type="ECO:0000256" key="8">
    <source>
        <dbReference type="SAM" id="Coils"/>
    </source>
</evidence>
<dbReference type="PROSITE" id="PS50297">
    <property type="entry name" value="ANK_REP_REGION"/>
    <property type="match status" value="11"/>
</dbReference>
<dbReference type="Pfam" id="PF13637">
    <property type="entry name" value="Ank_4"/>
    <property type="match status" value="1"/>
</dbReference>
<evidence type="ECO:0000256" key="1">
    <source>
        <dbReference type="ARBA" id="ARBA00022723"/>
    </source>
</evidence>
<feature type="repeat" description="ANK" evidence="6">
    <location>
        <begin position="503"/>
        <end position="535"/>
    </location>
</feature>
<dbReference type="InterPro" id="IPR049764">
    <property type="entry name" value="ANFY1_FYVE"/>
</dbReference>
<keyword evidence="1" id="KW-0479">Metal-binding</keyword>
<feature type="repeat" description="ANK" evidence="6">
    <location>
        <begin position="362"/>
        <end position="397"/>
    </location>
</feature>
<evidence type="ECO:0000256" key="4">
    <source>
        <dbReference type="ARBA" id="ARBA00022833"/>
    </source>
</evidence>
<keyword evidence="5 6" id="KW-0040">ANK repeat</keyword>
<dbReference type="InterPro" id="IPR011011">
    <property type="entry name" value="Znf_FYVE_PHD"/>
</dbReference>
<evidence type="ECO:0000313" key="11">
    <source>
        <dbReference type="EMBL" id="CAG6792572.1"/>
    </source>
</evidence>
<keyword evidence="4" id="KW-0862">Zinc</keyword>
<dbReference type="EMBL" id="HBUF01682351">
    <property type="protein sequence ID" value="CAG6792572.1"/>
    <property type="molecule type" value="Transcribed_RNA"/>
</dbReference>
<dbReference type="SMART" id="SM00248">
    <property type="entry name" value="ANK"/>
    <property type="match status" value="22"/>
</dbReference>
<feature type="repeat" description="ANK" evidence="6">
    <location>
        <begin position="929"/>
        <end position="961"/>
    </location>
</feature>
<feature type="transmembrane region" description="Helical" evidence="9">
    <location>
        <begin position="39"/>
        <end position="58"/>
    </location>
</feature>
<feature type="domain" description="FYVE-type" evidence="10">
    <location>
        <begin position="1096"/>
        <end position="1156"/>
    </location>
</feature>
<keyword evidence="9" id="KW-0472">Membrane</keyword>
<keyword evidence="9" id="KW-1133">Transmembrane helix</keyword>
<feature type="repeat" description="ANK" evidence="6">
    <location>
        <begin position="760"/>
        <end position="792"/>
    </location>
</feature>
<proteinExistence type="predicted"/>
<dbReference type="InterPro" id="IPR013083">
    <property type="entry name" value="Znf_RING/FYVE/PHD"/>
</dbReference>
<feature type="repeat" description="ANK" evidence="6">
    <location>
        <begin position="896"/>
        <end position="928"/>
    </location>
</feature>
<dbReference type="EMBL" id="HBUF01682352">
    <property type="protein sequence ID" value="CAG6792577.1"/>
    <property type="molecule type" value="Transcribed_RNA"/>
</dbReference>
<feature type="repeat" description="ANK" evidence="6">
    <location>
        <begin position="861"/>
        <end position="893"/>
    </location>
</feature>
<dbReference type="InterPro" id="IPR000306">
    <property type="entry name" value="Znf_FYVE"/>
</dbReference>
<dbReference type="PRINTS" id="PR01415">
    <property type="entry name" value="ANKYRIN"/>
</dbReference>
<dbReference type="PROSITE" id="PS50178">
    <property type="entry name" value="ZF_FYVE"/>
    <property type="match status" value="1"/>
</dbReference>
<dbReference type="SMART" id="SM00064">
    <property type="entry name" value="FYVE"/>
    <property type="match status" value="1"/>
</dbReference>
<keyword evidence="9" id="KW-0812">Transmembrane</keyword>
<organism evidence="11">
    <name type="scientific">Cacopsylla melanoneura</name>
    <dbReference type="NCBI Taxonomy" id="428564"/>
    <lineage>
        <taxon>Eukaryota</taxon>
        <taxon>Metazoa</taxon>
        <taxon>Ecdysozoa</taxon>
        <taxon>Arthropoda</taxon>
        <taxon>Hexapoda</taxon>
        <taxon>Insecta</taxon>
        <taxon>Pterygota</taxon>
        <taxon>Neoptera</taxon>
        <taxon>Paraneoptera</taxon>
        <taxon>Hemiptera</taxon>
        <taxon>Sternorrhyncha</taxon>
        <taxon>Psylloidea</taxon>
        <taxon>Psyllidae</taxon>
        <taxon>Psyllinae</taxon>
        <taxon>Cacopsylla</taxon>
    </lineage>
</organism>
<dbReference type="GO" id="GO:0008270">
    <property type="term" value="F:zinc ion binding"/>
    <property type="evidence" value="ECO:0007669"/>
    <property type="project" value="UniProtKB-KW"/>
</dbReference>
<sequence>MVLETTNKISRNMEAVAKENLEPGSKSGTPPPGLNKLGYGIWLVVLVTVLIVFLVMISSRSEIEKLQRNIDLLQDEYNKLQNRESEHNNVMDHGLGQQLYKMVSNMCATNLFSDMMIQLKDEKIPGNQLVFAARNIQAENGVLDWENIAQDIGRAIVKYIYTDQIDLSSPEEVQLQIMRTGHRLNLTALVEKCESSLILVTSVKNCVSFYMTAEEVAAASLKHHASSLISTYWDELTSEDFKEMGAPLLYSMLKEKTAGSILHSAVHLHREDVVFLYLVENSAQLQSLVNSADSNGDLALDIALRDKQIGIAETLIKHKADVNAKDGRGWSLLLKATGRGDLTAAKFLLDHDTSISTTTPDTMDTALHLIAMGNHQGLIPVAKVLLERGLSPDLQNRAGATPLHLSLSSHNEEMFDLLLSRPVDLSVTDVKGHPPLYYACLKLTDEASSVRSFAARLLDKGTNSNPVYDNGSTLLHQLVAEGREYPAIFLCPHASNLDHQDQRGFTALHLAAQNGMLNLVTQLIKCGANINVQTSLALSSGDQEERYKLTPLHCAILGSNPDQVVDILLQEKDKLNVNLLDSRGDSPLSLALWEGTPALVPGLVRAGADLNLRDIDGRTLLHQAIMKRDTRTTLTLIQSNADIDARTVDQKSPLDLCLCDDSLEPVVEALCQRGVDMSTGCPLWACLENGNEVIAKVLVRYGVDTDEWNEGPDGCLQTLLHRAIDENNEPAALFLIQSGCDLSSSRRPGPGGRGGEEARDSQGPLHLCCQWGLENVVQALMEKGAPLNAQDSEGRTPLHIAISNGHPTLINLLLLHPDIDLSLRDRTGASPFHTALSVRNNEAARRILELNSAAAEQFDSRGKNFLHLAIQKGDIESVLFLLSVSVDVNSRVQDSTQNTPLHLAATQPNDLLVRNLLLAGARIDERNSHKQTALHIATETGNTEVIAALVQNGCDYNAVDSEGDNALHIACREGHVSAVSTLLSESQIDADAPNLRFRTPLHVLAHHSKESAPQIAELFVGAMPTGYNLDRRDADGNTALMLAYMKGNGALCRTLAKNHACVGAMNKHGVTIFNYQVATKTLLHRLLDSLAEEPPWAEGDVCLECGTKFGLTMRKHHCRHCGRLLCSKCSSQEVPILKFNLAKPVRVCEVCVNVISGVVR</sequence>
<dbReference type="SUPFAM" id="SSF48403">
    <property type="entry name" value="Ankyrin repeat"/>
    <property type="match status" value="4"/>
</dbReference>
<keyword evidence="3 7" id="KW-0863">Zinc-finger</keyword>
<dbReference type="Gene3D" id="3.30.40.10">
    <property type="entry name" value="Zinc/RING finger domain, C3HC4 (zinc finger)"/>
    <property type="match status" value="1"/>
</dbReference>
<dbReference type="InterPro" id="IPR011333">
    <property type="entry name" value="SKP1/BTB/POZ_sf"/>
</dbReference>
<dbReference type="SUPFAM" id="SSF54695">
    <property type="entry name" value="POZ domain"/>
    <property type="match status" value="1"/>
</dbReference>
<feature type="repeat" description="ANK" evidence="6">
    <location>
        <begin position="583"/>
        <end position="615"/>
    </location>
</feature>
<evidence type="ECO:0000259" key="10">
    <source>
        <dbReference type="PROSITE" id="PS50178"/>
    </source>
</evidence>
<protein>
    <submittedName>
        <fullName evidence="11">Rabankyrin-5</fullName>
    </submittedName>
</protein>
<accession>A0A8D9C0C5</accession>
<evidence type="ECO:0000256" key="7">
    <source>
        <dbReference type="PROSITE-ProRule" id="PRU00091"/>
    </source>
</evidence>
<dbReference type="SUPFAM" id="SSF57903">
    <property type="entry name" value="FYVE/PHD zinc finger"/>
    <property type="match status" value="1"/>
</dbReference>
<evidence type="ECO:0000256" key="3">
    <source>
        <dbReference type="ARBA" id="ARBA00022771"/>
    </source>
</evidence>
<feature type="coiled-coil region" evidence="8">
    <location>
        <begin position="56"/>
        <end position="90"/>
    </location>
</feature>
<keyword evidence="2" id="KW-0677">Repeat</keyword>
<dbReference type="EMBL" id="HBUF01682353">
    <property type="protein sequence ID" value="CAG6792583.1"/>
    <property type="molecule type" value="Transcribed_RNA"/>
</dbReference>
<dbReference type="CDD" id="cd15728">
    <property type="entry name" value="FYVE_ANFY1"/>
    <property type="match status" value="1"/>
</dbReference>
<evidence type="ECO:0000256" key="5">
    <source>
        <dbReference type="ARBA" id="ARBA00023043"/>
    </source>
</evidence>
<dbReference type="PROSITE" id="PS50088">
    <property type="entry name" value="ANK_REPEAT"/>
    <property type="match status" value="12"/>
</dbReference>
<evidence type="ECO:0000256" key="6">
    <source>
        <dbReference type="PROSITE-ProRule" id="PRU00023"/>
    </source>
</evidence>
<dbReference type="FunFam" id="3.30.40.10:FF:000104">
    <property type="entry name" value="Ankyrin repeat and FYVE domain-containing 1"/>
    <property type="match status" value="1"/>
</dbReference>
<keyword evidence="8" id="KW-0175">Coiled coil</keyword>
<dbReference type="Pfam" id="PF01363">
    <property type="entry name" value="FYVE"/>
    <property type="match status" value="1"/>
</dbReference>
<dbReference type="InterPro" id="IPR002110">
    <property type="entry name" value="Ankyrin_rpt"/>
</dbReference>
<dbReference type="AlphaFoldDB" id="A0A8D9C0C5"/>
<feature type="repeat" description="ANK" evidence="6">
    <location>
        <begin position="616"/>
        <end position="648"/>
    </location>
</feature>
<dbReference type="PANTHER" id="PTHR24198:SF165">
    <property type="entry name" value="ANKYRIN REPEAT-CONTAINING PROTEIN-RELATED"/>
    <property type="match status" value="1"/>
</dbReference>
<dbReference type="Pfam" id="PF12796">
    <property type="entry name" value="Ank_2"/>
    <property type="match status" value="4"/>
</dbReference>
<name>A0A8D9C0C5_9HEMI</name>
<feature type="repeat" description="ANK" evidence="6">
    <location>
        <begin position="295"/>
        <end position="327"/>
    </location>
</feature>
<dbReference type="PANTHER" id="PTHR24198">
    <property type="entry name" value="ANKYRIN REPEAT AND PROTEIN KINASE DOMAIN-CONTAINING PROTEIN"/>
    <property type="match status" value="1"/>
</dbReference>
<dbReference type="InterPro" id="IPR000210">
    <property type="entry name" value="BTB/POZ_dom"/>
</dbReference>
<dbReference type="InterPro" id="IPR036770">
    <property type="entry name" value="Ankyrin_rpt-contain_sf"/>
</dbReference>
<feature type="repeat" description="ANK" evidence="6">
    <location>
        <begin position="962"/>
        <end position="995"/>
    </location>
</feature>
<dbReference type="Pfam" id="PF00651">
    <property type="entry name" value="BTB"/>
    <property type="match status" value="1"/>
</dbReference>
<feature type="repeat" description="ANK" evidence="6">
    <location>
        <begin position="398"/>
        <end position="430"/>
    </location>
</feature>
<dbReference type="InterPro" id="IPR017455">
    <property type="entry name" value="Znf_FYVE-rel"/>
</dbReference>
<dbReference type="Gene3D" id="1.25.40.20">
    <property type="entry name" value="Ankyrin repeat-containing domain"/>
    <property type="match status" value="6"/>
</dbReference>